<evidence type="ECO:0000256" key="2">
    <source>
        <dbReference type="ARBA" id="ARBA00005582"/>
    </source>
</evidence>
<keyword evidence="9" id="KW-0234">DNA repair</keyword>
<dbReference type="Proteomes" id="UP000315724">
    <property type="component" value="Chromosome"/>
</dbReference>
<dbReference type="InterPro" id="IPR029119">
    <property type="entry name" value="MutY_C"/>
</dbReference>
<evidence type="ECO:0000259" key="17">
    <source>
        <dbReference type="PROSITE" id="PS51462"/>
    </source>
</evidence>
<dbReference type="EMBL" id="CP036267">
    <property type="protein sequence ID" value="QDT32866.1"/>
    <property type="molecule type" value="Genomic_DNA"/>
</dbReference>
<dbReference type="AlphaFoldDB" id="A0A517QMK1"/>
<dbReference type="PANTHER" id="PTHR47707:SF1">
    <property type="entry name" value="NUDIX HYDROLASE FAMILY PROTEIN"/>
    <property type="match status" value="1"/>
</dbReference>
<protein>
    <recommendedName>
        <fullName evidence="13">8-oxo-dGTP diphosphatase</fullName>
        <ecNumber evidence="12">3.6.1.55</ecNumber>
    </recommendedName>
    <alternativeName>
        <fullName evidence="16">7,8-dihydro-8-oxoguanine-triphosphatase</fullName>
    </alternativeName>
    <alternativeName>
        <fullName evidence="15">Mutator protein MutT</fullName>
    </alternativeName>
    <alternativeName>
        <fullName evidence="14">dGTP pyrophosphohydrolase</fullName>
    </alternativeName>
</protein>
<dbReference type="Gene3D" id="3.90.79.10">
    <property type="entry name" value="Nucleoside Triphosphate Pyrophosphohydrolase"/>
    <property type="match status" value="1"/>
</dbReference>
<evidence type="ECO:0000256" key="1">
    <source>
        <dbReference type="ARBA" id="ARBA00001946"/>
    </source>
</evidence>
<dbReference type="GO" id="GO:0006281">
    <property type="term" value="P:DNA repair"/>
    <property type="evidence" value="ECO:0007669"/>
    <property type="project" value="UniProtKB-KW"/>
</dbReference>
<evidence type="ECO:0000256" key="8">
    <source>
        <dbReference type="ARBA" id="ARBA00022842"/>
    </source>
</evidence>
<dbReference type="GO" id="GO:0044715">
    <property type="term" value="F:8-oxo-dGDP phosphatase activity"/>
    <property type="evidence" value="ECO:0007669"/>
    <property type="project" value="TreeGrafter"/>
</dbReference>
<accession>A0A517QMK1</accession>
<keyword evidence="4" id="KW-0235">DNA replication</keyword>
<evidence type="ECO:0000256" key="11">
    <source>
        <dbReference type="ARBA" id="ARBA00036904"/>
    </source>
</evidence>
<evidence type="ECO:0000256" key="15">
    <source>
        <dbReference type="ARBA" id="ARBA00041979"/>
    </source>
</evidence>
<evidence type="ECO:0000256" key="4">
    <source>
        <dbReference type="ARBA" id="ARBA00022705"/>
    </source>
</evidence>
<comment type="catalytic activity">
    <reaction evidence="10">
        <text>8-oxo-dGTP + H2O = 8-oxo-dGMP + diphosphate + H(+)</text>
        <dbReference type="Rhea" id="RHEA:31575"/>
        <dbReference type="ChEBI" id="CHEBI:15377"/>
        <dbReference type="ChEBI" id="CHEBI:15378"/>
        <dbReference type="ChEBI" id="CHEBI:33019"/>
        <dbReference type="ChEBI" id="CHEBI:63224"/>
        <dbReference type="ChEBI" id="CHEBI:77896"/>
        <dbReference type="EC" id="3.6.1.55"/>
    </reaction>
</comment>
<gene>
    <name evidence="18" type="primary">mutT</name>
    <name evidence="18" type="ORF">Mal48_21140</name>
</gene>
<evidence type="ECO:0000256" key="6">
    <source>
        <dbReference type="ARBA" id="ARBA00022763"/>
    </source>
</evidence>
<dbReference type="CDD" id="cd03425">
    <property type="entry name" value="NUDIX_MutT_NudA_like"/>
    <property type="match status" value="1"/>
</dbReference>
<evidence type="ECO:0000256" key="7">
    <source>
        <dbReference type="ARBA" id="ARBA00022801"/>
    </source>
</evidence>
<dbReference type="SUPFAM" id="SSF55811">
    <property type="entry name" value="Nudix"/>
    <property type="match status" value="1"/>
</dbReference>
<keyword evidence="7 18" id="KW-0378">Hydrolase</keyword>
<reference evidence="18 19" key="1">
    <citation type="submission" date="2019-02" db="EMBL/GenBank/DDBJ databases">
        <title>Deep-cultivation of Planctomycetes and their phenomic and genomic characterization uncovers novel biology.</title>
        <authorList>
            <person name="Wiegand S."/>
            <person name="Jogler M."/>
            <person name="Boedeker C."/>
            <person name="Pinto D."/>
            <person name="Vollmers J."/>
            <person name="Rivas-Marin E."/>
            <person name="Kohn T."/>
            <person name="Peeters S.H."/>
            <person name="Heuer A."/>
            <person name="Rast P."/>
            <person name="Oberbeckmann S."/>
            <person name="Bunk B."/>
            <person name="Jeske O."/>
            <person name="Meyerdierks A."/>
            <person name="Storesund J.E."/>
            <person name="Kallscheuer N."/>
            <person name="Luecker S."/>
            <person name="Lage O.M."/>
            <person name="Pohl T."/>
            <person name="Merkel B.J."/>
            <person name="Hornburger P."/>
            <person name="Mueller R.-W."/>
            <person name="Bruemmer F."/>
            <person name="Labrenz M."/>
            <person name="Spormann A.M."/>
            <person name="Op den Camp H."/>
            <person name="Overmann J."/>
            <person name="Amann R."/>
            <person name="Jetten M.S.M."/>
            <person name="Mascher T."/>
            <person name="Medema M.H."/>
            <person name="Devos D.P."/>
            <person name="Kaster A.-K."/>
            <person name="Ovreas L."/>
            <person name="Rohde M."/>
            <person name="Galperin M.Y."/>
            <person name="Jogler C."/>
        </authorList>
    </citation>
    <scope>NUCLEOTIDE SEQUENCE [LARGE SCALE GENOMIC DNA]</scope>
    <source>
        <strain evidence="18 19">Mal48</strain>
    </source>
</reference>
<dbReference type="OrthoDB" id="9810648at2"/>
<dbReference type="InterPro" id="IPR047127">
    <property type="entry name" value="MutT-like"/>
</dbReference>
<sequence>MIRKELSPVSFTALHNSSNRHSIRFPKRVDMTSIPIGIAVVLSQGRVLVGTRDQDAHLGGQAEFPGGKCEAGESAAKCAIRECLEETGLQVEIAERLHQEVFEYPDRTVSLTFYLCRLVEAAAPHPSALPFEWVELETLPARNFPSGNQAVLRILADRFKSESQGLH</sequence>
<evidence type="ECO:0000256" key="3">
    <source>
        <dbReference type="ARBA" id="ARBA00022457"/>
    </source>
</evidence>
<evidence type="ECO:0000256" key="13">
    <source>
        <dbReference type="ARBA" id="ARBA00040794"/>
    </source>
</evidence>
<evidence type="ECO:0000256" key="9">
    <source>
        <dbReference type="ARBA" id="ARBA00023204"/>
    </source>
</evidence>
<evidence type="ECO:0000256" key="5">
    <source>
        <dbReference type="ARBA" id="ARBA00022723"/>
    </source>
</evidence>
<dbReference type="KEGG" id="tpol:Mal48_21140"/>
<dbReference type="GO" id="GO:0044716">
    <property type="term" value="F:8-oxo-GDP phosphatase activity"/>
    <property type="evidence" value="ECO:0007669"/>
    <property type="project" value="TreeGrafter"/>
</dbReference>
<evidence type="ECO:0000256" key="14">
    <source>
        <dbReference type="ARBA" id="ARBA00041592"/>
    </source>
</evidence>
<keyword evidence="5" id="KW-0479">Metal-binding</keyword>
<feature type="domain" description="Nudix hydrolase" evidence="17">
    <location>
        <begin position="31"/>
        <end position="157"/>
    </location>
</feature>
<dbReference type="PROSITE" id="PS51462">
    <property type="entry name" value="NUDIX"/>
    <property type="match status" value="1"/>
</dbReference>
<keyword evidence="19" id="KW-1185">Reference proteome</keyword>
<dbReference type="EC" id="3.6.1.55" evidence="12"/>
<keyword evidence="6" id="KW-0227">DNA damage</keyword>
<proteinExistence type="inferred from homology"/>
<evidence type="ECO:0000313" key="18">
    <source>
        <dbReference type="EMBL" id="QDT32866.1"/>
    </source>
</evidence>
<name>A0A517QMK1_9PLAN</name>
<keyword evidence="8" id="KW-0460">Magnesium</keyword>
<dbReference type="GO" id="GO:0046872">
    <property type="term" value="F:metal ion binding"/>
    <property type="evidence" value="ECO:0007669"/>
    <property type="project" value="UniProtKB-KW"/>
</dbReference>
<organism evidence="18 19">
    <name type="scientific">Thalassoglobus polymorphus</name>
    <dbReference type="NCBI Taxonomy" id="2527994"/>
    <lineage>
        <taxon>Bacteria</taxon>
        <taxon>Pseudomonadati</taxon>
        <taxon>Planctomycetota</taxon>
        <taxon>Planctomycetia</taxon>
        <taxon>Planctomycetales</taxon>
        <taxon>Planctomycetaceae</taxon>
        <taxon>Thalassoglobus</taxon>
    </lineage>
</organism>
<keyword evidence="3" id="KW-0515">Mutator protein</keyword>
<dbReference type="PANTHER" id="PTHR47707">
    <property type="entry name" value="8-OXO-DGTP DIPHOSPHATASE"/>
    <property type="match status" value="1"/>
</dbReference>
<evidence type="ECO:0000256" key="10">
    <source>
        <dbReference type="ARBA" id="ARBA00035861"/>
    </source>
</evidence>
<dbReference type="GO" id="GO:0008413">
    <property type="term" value="F:8-oxo-7,8-dihydroguanosine triphosphate pyrophosphatase activity"/>
    <property type="evidence" value="ECO:0007669"/>
    <property type="project" value="TreeGrafter"/>
</dbReference>
<dbReference type="InterPro" id="IPR000086">
    <property type="entry name" value="NUDIX_hydrolase_dom"/>
</dbReference>
<comment type="similarity">
    <text evidence="2">Belongs to the Nudix hydrolase family.</text>
</comment>
<dbReference type="Pfam" id="PF14815">
    <property type="entry name" value="NUDIX_4"/>
    <property type="match status" value="1"/>
</dbReference>
<dbReference type="GO" id="GO:0035539">
    <property type="term" value="F:8-oxo-7,8-dihydrodeoxyguanosine triphosphate pyrophosphatase activity"/>
    <property type="evidence" value="ECO:0007669"/>
    <property type="project" value="UniProtKB-EC"/>
</dbReference>
<dbReference type="GO" id="GO:0006260">
    <property type="term" value="P:DNA replication"/>
    <property type="evidence" value="ECO:0007669"/>
    <property type="project" value="UniProtKB-KW"/>
</dbReference>
<comment type="cofactor">
    <cofactor evidence="1">
        <name>Mg(2+)</name>
        <dbReference type="ChEBI" id="CHEBI:18420"/>
    </cofactor>
</comment>
<evidence type="ECO:0000256" key="16">
    <source>
        <dbReference type="ARBA" id="ARBA00042798"/>
    </source>
</evidence>
<evidence type="ECO:0000313" key="19">
    <source>
        <dbReference type="Proteomes" id="UP000315724"/>
    </source>
</evidence>
<comment type="catalytic activity">
    <reaction evidence="11">
        <text>8-oxo-GTP + H2O = 8-oxo-GMP + diphosphate + H(+)</text>
        <dbReference type="Rhea" id="RHEA:67616"/>
        <dbReference type="ChEBI" id="CHEBI:15377"/>
        <dbReference type="ChEBI" id="CHEBI:15378"/>
        <dbReference type="ChEBI" id="CHEBI:33019"/>
        <dbReference type="ChEBI" id="CHEBI:143553"/>
        <dbReference type="ChEBI" id="CHEBI:145694"/>
    </reaction>
</comment>
<evidence type="ECO:0000256" key="12">
    <source>
        <dbReference type="ARBA" id="ARBA00038905"/>
    </source>
</evidence>
<dbReference type="InterPro" id="IPR015797">
    <property type="entry name" value="NUDIX_hydrolase-like_dom_sf"/>
</dbReference>